<dbReference type="EMBL" id="FOJB01000001">
    <property type="protein sequence ID" value="SEW05236.1"/>
    <property type="molecule type" value="Genomic_DNA"/>
</dbReference>
<dbReference type="OrthoDB" id="7874220at2"/>
<organism evidence="1 2">
    <name type="scientific">Aliiroseovarius sediminilitoris</name>
    <dbReference type="NCBI Taxonomy" id="1173584"/>
    <lineage>
        <taxon>Bacteria</taxon>
        <taxon>Pseudomonadati</taxon>
        <taxon>Pseudomonadota</taxon>
        <taxon>Alphaproteobacteria</taxon>
        <taxon>Rhodobacterales</taxon>
        <taxon>Paracoccaceae</taxon>
        <taxon>Aliiroseovarius</taxon>
    </lineage>
</organism>
<accession>A0A1I0NU69</accession>
<evidence type="ECO:0008006" key="3">
    <source>
        <dbReference type="Google" id="ProtNLM"/>
    </source>
</evidence>
<dbReference type="AlphaFoldDB" id="A0A1I0NU69"/>
<gene>
    <name evidence="1" type="ORF">SAMN05444851_1105</name>
</gene>
<name>A0A1I0NU69_9RHOB</name>
<dbReference type="STRING" id="1173584.SAMN05444851_1105"/>
<reference evidence="1 2" key="1">
    <citation type="submission" date="2016-10" db="EMBL/GenBank/DDBJ databases">
        <authorList>
            <person name="de Groot N.N."/>
        </authorList>
    </citation>
    <scope>NUCLEOTIDE SEQUENCE [LARGE SCALE GENOMIC DNA]</scope>
    <source>
        <strain evidence="1 2">DSM 29439</strain>
    </source>
</reference>
<dbReference type="Proteomes" id="UP000199650">
    <property type="component" value="Unassembled WGS sequence"/>
</dbReference>
<keyword evidence="2" id="KW-1185">Reference proteome</keyword>
<evidence type="ECO:0000313" key="1">
    <source>
        <dbReference type="EMBL" id="SEW05236.1"/>
    </source>
</evidence>
<protein>
    <recommendedName>
        <fullName evidence="3">Transcriptional regulator, AlpA family</fullName>
    </recommendedName>
</protein>
<sequence>MSRAGQTPIMASETTAARLLDLRTNEFKALVDEGHLPPGHEIAPGVVRWDTETLKRISGGDVTGLWDQIQW</sequence>
<evidence type="ECO:0000313" key="2">
    <source>
        <dbReference type="Proteomes" id="UP000199650"/>
    </source>
</evidence>
<proteinExistence type="predicted"/>